<dbReference type="Proteomes" id="UP001145072">
    <property type="component" value="Unassembled WGS sequence"/>
</dbReference>
<dbReference type="Pfam" id="PF00480">
    <property type="entry name" value="ROK"/>
    <property type="match status" value="1"/>
</dbReference>
<comment type="cofactor">
    <cofactor evidence="1">
        <name>Mg(2+)</name>
        <dbReference type="ChEBI" id="CHEBI:18420"/>
    </cofactor>
</comment>
<keyword evidence="14" id="KW-1185">Reference proteome</keyword>
<comment type="catalytic activity">
    <reaction evidence="12">
        <text>D-fructose + ATP = D-fructose 6-phosphate + ADP + H(+)</text>
        <dbReference type="Rhea" id="RHEA:16125"/>
        <dbReference type="ChEBI" id="CHEBI:15378"/>
        <dbReference type="ChEBI" id="CHEBI:30616"/>
        <dbReference type="ChEBI" id="CHEBI:37721"/>
        <dbReference type="ChEBI" id="CHEBI:61527"/>
        <dbReference type="ChEBI" id="CHEBI:456216"/>
        <dbReference type="EC" id="2.7.1.4"/>
    </reaction>
</comment>
<dbReference type="Gene3D" id="3.30.420.40">
    <property type="match status" value="2"/>
</dbReference>
<dbReference type="FunFam" id="3.30.420.40:FF:000153">
    <property type="entry name" value="Putative fructokinase"/>
    <property type="match status" value="1"/>
</dbReference>
<evidence type="ECO:0000256" key="7">
    <source>
        <dbReference type="ARBA" id="ARBA00022833"/>
    </source>
</evidence>
<keyword evidence="3" id="KW-0808">Transferase</keyword>
<dbReference type="SUPFAM" id="SSF53067">
    <property type="entry name" value="Actin-like ATPase domain"/>
    <property type="match status" value="1"/>
</dbReference>
<dbReference type="GO" id="GO:0046872">
    <property type="term" value="F:metal ion binding"/>
    <property type="evidence" value="ECO:0007669"/>
    <property type="project" value="UniProtKB-KW"/>
</dbReference>
<evidence type="ECO:0000256" key="5">
    <source>
        <dbReference type="ARBA" id="ARBA00022741"/>
    </source>
</evidence>
<evidence type="ECO:0000313" key="14">
    <source>
        <dbReference type="Proteomes" id="UP001145072"/>
    </source>
</evidence>
<proteinExistence type="inferred from homology"/>
<evidence type="ECO:0000256" key="11">
    <source>
        <dbReference type="ARBA" id="ARBA00038887"/>
    </source>
</evidence>
<dbReference type="GO" id="GO:0005524">
    <property type="term" value="F:ATP binding"/>
    <property type="evidence" value="ECO:0007669"/>
    <property type="project" value="UniProtKB-KW"/>
</dbReference>
<dbReference type="InterPro" id="IPR049874">
    <property type="entry name" value="ROK_cs"/>
</dbReference>
<keyword evidence="8" id="KW-0067">ATP-binding</keyword>
<dbReference type="CDD" id="cd24067">
    <property type="entry name" value="ASKHA_NBD_ROK_BsFRK-like"/>
    <property type="match status" value="1"/>
</dbReference>
<dbReference type="PROSITE" id="PS01125">
    <property type="entry name" value="ROK"/>
    <property type="match status" value="1"/>
</dbReference>
<evidence type="ECO:0000256" key="6">
    <source>
        <dbReference type="ARBA" id="ARBA00022777"/>
    </source>
</evidence>
<gene>
    <name evidence="13" type="ORF">NC661_05865</name>
</gene>
<organism evidence="13 14">
    <name type="scientific">Aquibacillus koreensis</name>
    <dbReference type="NCBI Taxonomy" id="279446"/>
    <lineage>
        <taxon>Bacteria</taxon>
        <taxon>Bacillati</taxon>
        <taxon>Bacillota</taxon>
        <taxon>Bacilli</taxon>
        <taxon>Bacillales</taxon>
        <taxon>Bacillaceae</taxon>
        <taxon>Aquibacillus</taxon>
    </lineage>
</organism>
<comment type="caution">
    <text evidence="13">The sequence shown here is derived from an EMBL/GenBank/DDBJ whole genome shotgun (WGS) entry which is preliminary data.</text>
</comment>
<dbReference type="RefSeq" id="WP_259870654.1">
    <property type="nucleotide sequence ID" value="NZ_JAMQJZ010000003.1"/>
</dbReference>
<evidence type="ECO:0000256" key="2">
    <source>
        <dbReference type="ARBA" id="ARBA00006479"/>
    </source>
</evidence>
<dbReference type="InterPro" id="IPR043129">
    <property type="entry name" value="ATPase_NBD"/>
</dbReference>
<keyword evidence="10" id="KW-0119">Carbohydrate metabolism</keyword>
<dbReference type="PANTHER" id="PTHR42742">
    <property type="entry name" value="TRANSCRIPTIONAL REPRESSOR MPRA"/>
    <property type="match status" value="1"/>
</dbReference>
<dbReference type="EC" id="2.7.1.4" evidence="11"/>
<dbReference type="InterPro" id="IPR000600">
    <property type="entry name" value="ROK"/>
</dbReference>
<comment type="similarity">
    <text evidence="2">Belongs to the ROK (NagC/XylR) family.</text>
</comment>
<evidence type="ECO:0000256" key="10">
    <source>
        <dbReference type="ARBA" id="ARBA00023277"/>
    </source>
</evidence>
<keyword evidence="4" id="KW-0479">Metal-binding</keyword>
<evidence type="ECO:0000313" key="13">
    <source>
        <dbReference type="EMBL" id="MDC3419893.1"/>
    </source>
</evidence>
<name>A0A9X3WJ60_9BACI</name>
<dbReference type="GO" id="GO:0008865">
    <property type="term" value="F:fructokinase activity"/>
    <property type="evidence" value="ECO:0007669"/>
    <property type="project" value="UniProtKB-EC"/>
</dbReference>
<reference evidence="13" key="1">
    <citation type="submission" date="2022-06" db="EMBL/GenBank/DDBJ databases">
        <title>Aquibacillus sp. a new bacterium isolated from soil saline samples.</title>
        <authorList>
            <person name="Galisteo C."/>
            <person name="De La Haba R."/>
            <person name="Sanchez-Porro C."/>
            <person name="Ventosa A."/>
        </authorList>
    </citation>
    <scope>NUCLEOTIDE SEQUENCE</scope>
    <source>
        <strain evidence="13">JCM 12387</strain>
    </source>
</reference>
<sequence>MYYGGIEAGGTKFVCAVGNEQVNIIEKVSIPTTTPTETLNQVFHFFEKYALKSIGIGSFGPIDLNEKSPTFGYLTTTPRKGWENFNLLGAFKERYTMPISLTTDVNAAAYGEYIRGYKGSIDSCLYLTVGTGIGGGFIKHGDIVQGYGHPEMGHILIQKHPKDHYPVCCAFHPNCLEGMASGSSMEERYNKKAYEFDRDSEVWELEAHYLAQAIVNYTLIVRPDKIILGGGVMKQEQLFPLIREEFKVLMGDFVETPFLEEYIVGPKLGDNAGIVGCLTLASELV</sequence>
<keyword evidence="9" id="KW-0460">Magnesium</keyword>
<evidence type="ECO:0000256" key="3">
    <source>
        <dbReference type="ARBA" id="ARBA00022679"/>
    </source>
</evidence>
<dbReference type="FunFam" id="3.30.420.40:FF:000136">
    <property type="entry name" value="Putative fructokinase"/>
    <property type="match status" value="1"/>
</dbReference>
<accession>A0A9X3WJ60</accession>
<dbReference type="PANTHER" id="PTHR42742:SF3">
    <property type="entry name" value="FRUCTOKINASE"/>
    <property type="match status" value="1"/>
</dbReference>
<evidence type="ECO:0000256" key="12">
    <source>
        <dbReference type="ARBA" id="ARBA00048451"/>
    </source>
</evidence>
<protein>
    <recommendedName>
        <fullName evidence="11">fructokinase</fullName>
        <ecNumber evidence="11">2.7.1.4</ecNumber>
    </recommendedName>
</protein>
<evidence type="ECO:0000256" key="9">
    <source>
        <dbReference type="ARBA" id="ARBA00022842"/>
    </source>
</evidence>
<dbReference type="InterPro" id="IPR051804">
    <property type="entry name" value="Carb_Metab_Reg_Kinase/Isom"/>
</dbReference>
<dbReference type="AlphaFoldDB" id="A0A9X3WJ60"/>
<evidence type="ECO:0000256" key="8">
    <source>
        <dbReference type="ARBA" id="ARBA00022840"/>
    </source>
</evidence>
<dbReference type="EMBL" id="JAMQJZ010000003">
    <property type="protein sequence ID" value="MDC3419893.1"/>
    <property type="molecule type" value="Genomic_DNA"/>
</dbReference>
<evidence type="ECO:0000256" key="4">
    <source>
        <dbReference type="ARBA" id="ARBA00022723"/>
    </source>
</evidence>
<keyword evidence="5" id="KW-0547">Nucleotide-binding</keyword>
<keyword evidence="7" id="KW-0862">Zinc</keyword>
<keyword evidence="6" id="KW-0418">Kinase</keyword>
<evidence type="ECO:0000256" key="1">
    <source>
        <dbReference type="ARBA" id="ARBA00001946"/>
    </source>
</evidence>